<dbReference type="STRING" id="233100.SAMN05216526_1242"/>
<protein>
    <submittedName>
        <fullName evidence="2">Heptaprenyl diphosphate synthase</fullName>
    </submittedName>
</protein>
<accession>A0A1R3VYL6</accession>
<evidence type="ECO:0000313" key="2">
    <source>
        <dbReference type="EMBL" id="SIT70131.1"/>
    </source>
</evidence>
<gene>
    <name evidence="2" type="ORF">SAMN05216526_1242</name>
</gene>
<evidence type="ECO:0000313" key="3">
    <source>
        <dbReference type="Proteomes" id="UP000223759"/>
    </source>
</evidence>
<feature type="transmembrane region" description="Helical" evidence="1">
    <location>
        <begin position="104"/>
        <end position="129"/>
    </location>
</feature>
<keyword evidence="1" id="KW-0472">Membrane</keyword>
<dbReference type="EMBL" id="FTPK01000002">
    <property type="protein sequence ID" value="SIT70131.1"/>
    <property type="molecule type" value="Genomic_DNA"/>
</dbReference>
<dbReference type="AlphaFoldDB" id="A0A1R3VYL6"/>
<feature type="transmembrane region" description="Helical" evidence="1">
    <location>
        <begin position="75"/>
        <end position="98"/>
    </location>
</feature>
<dbReference type="RefSeq" id="WP_076755630.1">
    <property type="nucleotide sequence ID" value="NZ_CP023018.1"/>
</dbReference>
<feature type="transmembrane region" description="Helical" evidence="1">
    <location>
        <begin position="141"/>
        <end position="161"/>
    </location>
</feature>
<dbReference type="InterPro" id="IPR010898">
    <property type="entry name" value="Hpre_diP_synth_I"/>
</dbReference>
<feature type="transmembrane region" description="Helical" evidence="1">
    <location>
        <begin position="39"/>
        <end position="63"/>
    </location>
</feature>
<dbReference type="InterPro" id="IPR014535">
    <property type="entry name" value="Hpre_diP_synt_I"/>
</dbReference>
<keyword evidence="3" id="KW-1185">Reference proteome</keyword>
<proteinExistence type="predicted"/>
<keyword evidence="1" id="KW-1133">Transmembrane helix</keyword>
<dbReference type="Gene3D" id="1.10.1760.20">
    <property type="match status" value="1"/>
</dbReference>
<name>A0A1R3VYL6_9GAMM</name>
<reference evidence="2 3" key="1">
    <citation type="submission" date="2017-01" db="EMBL/GenBank/DDBJ databases">
        <authorList>
            <person name="Mah S.A."/>
            <person name="Swanson W.J."/>
            <person name="Moy G.W."/>
            <person name="Vacquier V.D."/>
        </authorList>
    </citation>
    <scope>NUCLEOTIDE SEQUENCE [LARGE SCALE GENOMIC DNA]</scope>
    <source>
        <strain evidence="2 3">M9</strain>
    </source>
</reference>
<keyword evidence="1" id="KW-0812">Transmembrane</keyword>
<dbReference type="Pfam" id="PF07456">
    <property type="entry name" value="Hpre_diP_synt_I"/>
    <property type="match status" value="1"/>
</dbReference>
<organism evidence="2 3">
    <name type="scientific">Ectothiorhodosinus mongolicus</name>
    <dbReference type="NCBI Taxonomy" id="233100"/>
    <lineage>
        <taxon>Bacteria</taxon>
        <taxon>Pseudomonadati</taxon>
        <taxon>Pseudomonadota</taxon>
        <taxon>Gammaproteobacteria</taxon>
        <taxon>Chromatiales</taxon>
        <taxon>Ectothiorhodospiraceae</taxon>
        <taxon>Ectothiorhodosinus</taxon>
    </lineage>
</organism>
<dbReference type="PIRSF" id="PIRSF027391">
    <property type="entry name" value="Hpre_diP_synt_I"/>
    <property type="match status" value="1"/>
</dbReference>
<evidence type="ECO:0000256" key="1">
    <source>
        <dbReference type="SAM" id="Phobius"/>
    </source>
</evidence>
<dbReference type="Proteomes" id="UP000223759">
    <property type="component" value="Unassembled WGS sequence"/>
</dbReference>
<feature type="transmembrane region" description="Helical" evidence="1">
    <location>
        <begin position="12"/>
        <end position="33"/>
    </location>
</feature>
<sequence length="171" mass="18135">MRIATTAEDHRIAVLAALAIAIHVLETALPSPIPGIKPGLANVITVLVLLQFGWHTAAWVTALRILAGSLVIGSFLSPTFLLSAAGAGLSLAMLGLAWRLRLGLTAIGLSIVAALSHMLGQFLLAWWLFIPHPALFKLLPVLLTFAMIFGVLSGTIAAMIHRRLTIGTHQT</sequence>
<dbReference type="OrthoDB" id="9799095at2"/>